<dbReference type="Proteomes" id="UP001061958">
    <property type="component" value="Unassembled WGS sequence"/>
</dbReference>
<dbReference type="OrthoDB" id="442680at2759"/>
<reference evidence="7" key="1">
    <citation type="journal article" date="2022" name="Proc. Natl. Acad. Sci. U.S.A.">
        <title>Life cycle and functional genomics of the unicellular red alga Galdieria for elucidating algal and plant evolution and industrial use.</title>
        <authorList>
            <person name="Hirooka S."/>
            <person name="Itabashi T."/>
            <person name="Ichinose T.M."/>
            <person name="Onuma R."/>
            <person name="Fujiwara T."/>
            <person name="Yamashita S."/>
            <person name="Jong L.W."/>
            <person name="Tomita R."/>
            <person name="Iwane A.H."/>
            <person name="Miyagishima S.Y."/>
        </authorList>
    </citation>
    <scope>NUCLEOTIDE SEQUENCE</scope>
    <source>
        <strain evidence="7">NBRC 102759</strain>
    </source>
</reference>
<sequence length="331" mass="36583">MANFLDSAKLFVISPYAKSRVVGYSKRSKLQNLSSSKARVRNLFIFSCSSHRQLEQGKLIEPCYHPKKGCLSFVSLSLRLLYLLRLSWSNYRRSLALLQPYRYSSSGLALLLSTTFRRGLFATSPFLSSLVEALTMVFMSELGDKSMFATALLATRYRPWLVFIGAMVALTTMTGIACFLGNLMHLLPPIYTHYGSIILFLYFGIQMIRNSFRKSQQGSTELLDAEELVGSLKAENSSFWSILGKIFLLIFTAEWCDRSMLATMALASSHSPLAIISGATIANVICSGIAVLGAALLSSRISEQKVSFVGGSLFLYFGIKSLVEGPEGQET</sequence>
<dbReference type="Pfam" id="PF01169">
    <property type="entry name" value="GDT1"/>
    <property type="match status" value="2"/>
</dbReference>
<gene>
    <name evidence="7" type="ORF">GpartN1_g5176.t1</name>
</gene>
<evidence type="ECO:0000256" key="5">
    <source>
        <dbReference type="ARBA" id="ARBA00023136"/>
    </source>
</evidence>
<keyword evidence="5 6" id="KW-0472">Membrane</keyword>
<feature type="transmembrane region" description="Helical" evidence="6">
    <location>
        <begin position="120"/>
        <end position="139"/>
    </location>
</feature>
<dbReference type="PANTHER" id="PTHR12608:SF1">
    <property type="entry name" value="TRANSMEMBRANE PROTEIN 165"/>
    <property type="match status" value="1"/>
</dbReference>
<reference evidence="7" key="2">
    <citation type="submission" date="2022-01" db="EMBL/GenBank/DDBJ databases">
        <authorList>
            <person name="Hirooka S."/>
            <person name="Miyagishima S.Y."/>
        </authorList>
    </citation>
    <scope>NUCLEOTIDE SEQUENCE</scope>
    <source>
        <strain evidence="7">NBRC 102759</strain>
    </source>
</reference>
<dbReference type="InterPro" id="IPR001727">
    <property type="entry name" value="GDT1-like"/>
</dbReference>
<comment type="subcellular location">
    <subcellularLocation>
        <location evidence="1 6">Membrane</location>
        <topology evidence="1 6">Multi-pass membrane protein</topology>
    </subcellularLocation>
</comment>
<organism evidence="7 8">
    <name type="scientific">Galdieria partita</name>
    <dbReference type="NCBI Taxonomy" id="83374"/>
    <lineage>
        <taxon>Eukaryota</taxon>
        <taxon>Rhodophyta</taxon>
        <taxon>Bangiophyceae</taxon>
        <taxon>Galdieriales</taxon>
        <taxon>Galdieriaceae</taxon>
        <taxon>Galdieria</taxon>
    </lineage>
</organism>
<feature type="transmembrane region" description="Helical" evidence="6">
    <location>
        <begin position="160"/>
        <end position="184"/>
    </location>
</feature>
<comment type="caution">
    <text evidence="7">The sequence shown here is derived from an EMBL/GenBank/DDBJ whole genome shotgun (WGS) entry which is preliminary data.</text>
</comment>
<evidence type="ECO:0000313" key="8">
    <source>
        <dbReference type="Proteomes" id="UP001061958"/>
    </source>
</evidence>
<keyword evidence="3 6" id="KW-0812">Transmembrane</keyword>
<evidence type="ECO:0000256" key="1">
    <source>
        <dbReference type="ARBA" id="ARBA00004141"/>
    </source>
</evidence>
<evidence type="ECO:0000256" key="6">
    <source>
        <dbReference type="RuleBase" id="RU365102"/>
    </source>
</evidence>
<protein>
    <recommendedName>
        <fullName evidence="6">GDT1 family protein</fullName>
    </recommendedName>
</protein>
<feature type="transmembrane region" description="Helical" evidence="6">
    <location>
        <begin position="273"/>
        <end position="297"/>
    </location>
</feature>
<evidence type="ECO:0000313" key="7">
    <source>
        <dbReference type="EMBL" id="GJQ13385.1"/>
    </source>
</evidence>
<dbReference type="PANTHER" id="PTHR12608">
    <property type="entry name" value="TRANSMEMBRANE PROTEIN HTP-1 RELATED"/>
    <property type="match status" value="1"/>
</dbReference>
<dbReference type="AlphaFoldDB" id="A0A9C7PZQ0"/>
<feature type="transmembrane region" description="Helical" evidence="6">
    <location>
        <begin position="237"/>
        <end position="253"/>
    </location>
</feature>
<name>A0A9C7PZQ0_9RHOD</name>
<evidence type="ECO:0000256" key="3">
    <source>
        <dbReference type="ARBA" id="ARBA00022692"/>
    </source>
</evidence>
<proteinExistence type="inferred from homology"/>
<dbReference type="EMBL" id="BQMJ01000043">
    <property type="protein sequence ID" value="GJQ13385.1"/>
    <property type="molecule type" value="Genomic_DNA"/>
</dbReference>
<dbReference type="GO" id="GO:0046873">
    <property type="term" value="F:metal ion transmembrane transporter activity"/>
    <property type="evidence" value="ECO:0007669"/>
    <property type="project" value="InterPro"/>
</dbReference>
<keyword evidence="4 6" id="KW-1133">Transmembrane helix</keyword>
<feature type="transmembrane region" description="Helical" evidence="6">
    <location>
        <begin position="190"/>
        <end position="208"/>
    </location>
</feature>
<dbReference type="GO" id="GO:0016020">
    <property type="term" value="C:membrane"/>
    <property type="evidence" value="ECO:0007669"/>
    <property type="project" value="UniProtKB-SubCell"/>
</dbReference>
<evidence type="ECO:0000256" key="2">
    <source>
        <dbReference type="ARBA" id="ARBA00009190"/>
    </source>
</evidence>
<accession>A0A9C7PZQ0</accession>
<keyword evidence="8" id="KW-1185">Reference proteome</keyword>
<comment type="similarity">
    <text evidence="2 6">Belongs to the GDT1 family.</text>
</comment>
<evidence type="ECO:0000256" key="4">
    <source>
        <dbReference type="ARBA" id="ARBA00022989"/>
    </source>
</evidence>